<sequence>MHANVWTAALAGVTMTLLGGCGVKGGWMGADAEKAYEAQMKAKAEAAKLNNDDYYEIHRDGRIYVFSDLDEYQSFRKVGEIPLVVTKIGAGPNGETVKMGLLKSEAKAMEKTVGYKGSAQRMFEGELKGADKGFYGELHKNGRIYVFTDWKDLEAFKATGEAPFGVTHIGKGPNRETVVFVQNSASAKSAPTEAIARFESIYAAK</sequence>
<reference evidence="1 2" key="1">
    <citation type="submission" date="2016-10" db="EMBL/GenBank/DDBJ databases">
        <authorList>
            <person name="de Groot N.N."/>
        </authorList>
    </citation>
    <scope>NUCLEOTIDE SEQUENCE [LARGE SCALE GENOMIC DNA]</scope>
    <source>
        <strain evidence="1 2">DSM 23609</strain>
    </source>
</reference>
<name>A0A1I2HVX4_9GAMM</name>
<dbReference type="EMBL" id="FOOC01000002">
    <property type="protein sequence ID" value="SFF33573.1"/>
    <property type="molecule type" value="Genomic_DNA"/>
</dbReference>
<protein>
    <submittedName>
        <fullName evidence="1">Uncharacterized protein</fullName>
    </submittedName>
</protein>
<organism evidence="1 2">
    <name type="scientific">Fontimonas thermophila</name>
    <dbReference type="NCBI Taxonomy" id="1076937"/>
    <lineage>
        <taxon>Bacteria</taxon>
        <taxon>Pseudomonadati</taxon>
        <taxon>Pseudomonadota</taxon>
        <taxon>Gammaproteobacteria</taxon>
        <taxon>Nevskiales</taxon>
        <taxon>Nevskiaceae</taxon>
        <taxon>Fontimonas</taxon>
    </lineage>
</organism>
<evidence type="ECO:0000313" key="1">
    <source>
        <dbReference type="EMBL" id="SFF33573.1"/>
    </source>
</evidence>
<dbReference type="OrthoDB" id="8776015at2"/>
<accession>A0A1I2HVX4</accession>
<dbReference type="AlphaFoldDB" id="A0A1I2HVX4"/>
<evidence type="ECO:0000313" key="2">
    <source>
        <dbReference type="Proteomes" id="UP000199771"/>
    </source>
</evidence>
<proteinExistence type="predicted"/>
<keyword evidence="2" id="KW-1185">Reference proteome</keyword>
<dbReference type="STRING" id="1076937.SAMN04488120_102249"/>
<dbReference type="Proteomes" id="UP000199771">
    <property type="component" value="Unassembled WGS sequence"/>
</dbReference>
<dbReference type="RefSeq" id="WP_091531540.1">
    <property type="nucleotide sequence ID" value="NZ_FOOC01000002.1"/>
</dbReference>
<gene>
    <name evidence="1" type="ORF">SAMN04488120_102249</name>
</gene>